<evidence type="ECO:0000256" key="4">
    <source>
        <dbReference type="ARBA" id="ARBA00022840"/>
    </source>
</evidence>
<gene>
    <name evidence="6" type="ORF">UFOPK2918_00503</name>
    <name evidence="7" type="ORF">UFOPK4303_00673</name>
</gene>
<dbReference type="PANTHER" id="PTHR43776">
    <property type="entry name" value="TRANSPORT ATP-BINDING PROTEIN"/>
    <property type="match status" value="1"/>
</dbReference>
<dbReference type="GO" id="GO:0055085">
    <property type="term" value="P:transmembrane transport"/>
    <property type="evidence" value="ECO:0007669"/>
    <property type="project" value="UniProtKB-ARBA"/>
</dbReference>
<sequence length="648" mass="70938">MLEGPAMSKKVMEISGVSKKFQVRGSKNLFTAVDDISIELFEGEVLGVVGESGSGKSTLARCAFGITSPTSGSVKILDQSLIGKSRKKTRELRSNLGFVFQDPAGSINPRMSVYDAIAEPLKLRGDSTQDIDKRVNFLIDRVGLETKQLLRKSHELSGGQCQRVAIARALATNPKIVLLDEPTSSLDLSVQAQILNLLEELRRDFNLTYFMISHNLDVVAHLSDRVAVMKDGKFVEVGASSSVLANPVHPFTRELISVYSRNLEISSALPANFELDNWQDGPLNKWAFQNISQFLPVQEISPANSPLSLATDLDSEIEKLTISTSDGTFSFSELIEETHTDALVVLKNGEIAYENYFSGMHKDSLHLLQSVSKSLLGALYGKLINKGVIDQEKYLSDYLPELASSVYGKATIAQALGMVVALEFSEDYTDPNSEMARLDRACGWRNNFTGHDLGLSSFLPTLKATGEHGKVFQYCSANTDALAWLASRVTGKTYAQLLEEELWKPMGTKNAATITLDHEGLAVGNGGISCTAHDLALFGQLVLDGGYLNGQQILPKTWVDQVFKGAEADVLVPAYLSSLHPAGSYKNQWWVTGSAEKEIYAVGIYGQYIWINPTTKTVIVKFSSIPIPVDPTHSRMHMALFRAISALQ</sequence>
<dbReference type="InterPro" id="IPR050319">
    <property type="entry name" value="ABC_transp_ATP-bind"/>
</dbReference>
<protein>
    <submittedName>
        <fullName evidence="7">Unannotated protein</fullName>
    </submittedName>
</protein>
<evidence type="ECO:0000313" key="6">
    <source>
        <dbReference type="EMBL" id="CAB4774822.1"/>
    </source>
</evidence>
<dbReference type="EMBL" id="CAFBQI010000044">
    <property type="protein sequence ID" value="CAB5048628.1"/>
    <property type="molecule type" value="Genomic_DNA"/>
</dbReference>
<dbReference type="Gene3D" id="3.40.50.300">
    <property type="entry name" value="P-loop containing nucleotide triphosphate hydrolases"/>
    <property type="match status" value="1"/>
</dbReference>
<feature type="domain" description="ABC transporter" evidence="5">
    <location>
        <begin position="12"/>
        <end position="256"/>
    </location>
</feature>
<keyword evidence="2" id="KW-0813">Transport</keyword>
<reference evidence="7" key="1">
    <citation type="submission" date="2020-05" db="EMBL/GenBank/DDBJ databases">
        <authorList>
            <person name="Chiriac C."/>
            <person name="Salcher M."/>
            <person name="Ghai R."/>
            <person name="Kavagutti S V."/>
        </authorList>
    </citation>
    <scope>NUCLEOTIDE SEQUENCE</scope>
</reference>
<dbReference type="Pfam" id="PF00144">
    <property type="entry name" value="Beta-lactamase"/>
    <property type="match status" value="1"/>
</dbReference>
<dbReference type="InterPro" id="IPR003593">
    <property type="entry name" value="AAA+_ATPase"/>
</dbReference>
<dbReference type="PANTHER" id="PTHR43776:SF7">
    <property type="entry name" value="D,D-DIPEPTIDE TRANSPORT ATP-BINDING PROTEIN DDPF-RELATED"/>
    <property type="match status" value="1"/>
</dbReference>
<name>A0A6J7T8C8_9ZZZZ</name>
<evidence type="ECO:0000256" key="2">
    <source>
        <dbReference type="ARBA" id="ARBA00022448"/>
    </source>
</evidence>
<dbReference type="PROSITE" id="PS00211">
    <property type="entry name" value="ABC_TRANSPORTER_1"/>
    <property type="match status" value="1"/>
</dbReference>
<dbReference type="SMART" id="SM00382">
    <property type="entry name" value="AAA"/>
    <property type="match status" value="1"/>
</dbReference>
<dbReference type="CDD" id="cd03257">
    <property type="entry name" value="ABC_NikE_OppD_transporters"/>
    <property type="match status" value="1"/>
</dbReference>
<dbReference type="SUPFAM" id="SSF52540">
    <property type="entry name" value="P-loop containing nucleoside triphosphate hydrolases"/>
    <property type="match status" value="1"/>
</dbReference>
<dbReference type="InterPro" id="IPR017871">
    <property type="entry name" value="ABC_transporter-like_CS"/>
</dbReference>
<dbReference type="InterPro" id="IPR027417">
    <property type="entry name" value="P-loop_NTPase"/>
</dbReference>
<evidence type="ECO:0000259" key="5">
    <source>
        <dbReference type="PROSITE" id="PS50893"/>
    </source>
</evidence>
<proteinExistence type="inferred from homology"/>
<dbReference type="PROSITE" id="PS50893">
    <property type="entry name" value="ABC_TRANSPORTER_2"/>
    <property type="match status" value="1"/>
</dbReference>
<evidence type="ECO:0000313" key="7">
    <source>
        <dbReference type="EMBL" id="CAB5048628.1"/>
    </source>
</evidence>
<dbReference type="AlphaFoldDB" id="A0A6J7T8C8"/>
<dbReference type="InterPro" id="IPR003439">
    <property type="entry name" value="ABC_transporter-like_ATP-bd"/>
</dbReference>
<dbReference type="SUPFAM" id="SSF56601">
    <property type="entry name" value="beta-lactamase/transpeptidase-like"/>
    <property type="match status" value="1"/>
</dbReference>
<dbReference type="Gene3D" id="3.40.710.10">
    <property type="entry name" value="DD-peptidase/beta-lactamase superfamily"/>
    <property type="match status" value="1"/>
</dbReference>
<dbReference type="InterPro" id="IPR001466">
    <property type="entry name" value="Beta-lactam-related"/>
</dbReference>
<organism evidence="7">
    <name type="scientific">freshwater metagenome</name>
    <dbReference type="NCBI Taxonomy" id="449393"/>
    <lineage>
        <taxon>unclassified sequences</taxon>
        <taxon>metagenomes</taxon>
        <taxon>ecological metagenomes</taxon>
    </lineage>
</organism>
<evidence type="ECO:0000256" key="1">
    <source>
        <dbReference type="ARBA" id="ARBA00005417"/>
    </source>
</evidence>
<dbReference type="Pfam" id="PF00005">
    <property type="entry name" value="ABC_tran"/>
    <property type="match status" value="1"/>
</dbReference>
<evidence type="ECO:0000256" key="3">
    <source>
        <dbReference type="ARBA" id="ARBA00022741"/>
    </source>
</evidence>
<dbReference type="GO" id="GO:0016887">
    <property type="term" value="F:ATP hydrolysis activity"/>
    <property type="evidence" value="ECO:0007669"/>
    <property type="project" value="InterPro"/>
</dbReference>
<dbReference type="EMBL" id="CAEZZT010000024">
    <property type="protein sequence ID" value="CAB4774822.1"/>
    <property type="molecule type" value="Genomic_DNA"/>
</dbReference>
<accession>A0A6J7T8C8</accession>
<dbReference type="GO" id="GO:0005524">
    <property type="term" value="F:ATP binding"/>
    <property type="evidence" value="ECO:0007669"/>
    <property type="project" value="UniProtKB-KW"/>
</dbReference>
<keyword evidence="3" id="KW-0547">Nucleotide-binding</keyword>
<dbReference type="InterPro" id="IPR012338">
    <property type="entry name" value="Beta-lactam/transpept-like"/>
</dbReference>
<comment type="similarity">
    <text evidence="1">Belongs to the ABC transporter superfamily.</text>
</comment>
<keyword evidence="4" id="KW-0067">ATP-binding</keyword>